<dbReference type="InterPro" id="IPR027417">
    <property type="entry name" value="P-loop_NTPase"/>
</dbReference>
<keyword evidence="6 8" id="KW-0539">Nucleus</keyword>
<feature type="coiled-coil region" evidence="9">
    <location>
        <begin position="879"/>
        <end position="913"/>
    </location>
</feature>
<proteinExistence type="inferred from homology"/>
<dbReference type="Pfam" id="PF02463">
    <property type="entry name" value="SMC_N"/>
    <property type="match status" value="2"/>
</dbReference>
<feature type="coiled-coil region" evidence="9">
    <location>
        <begin position="982"/>
        <end position="1037"/>
    </location>
</feature>
<evidence type="ECO:0000259" key="10">
    <source>
        <dbReference type="SMART" id="SM00968"/>
    </source>
</evidence>
<dbReference type="InterPro" id="IPR024704">
    <property type="entry name" value="SMC"/>
</dbReference>
<comment type="subcellular location">
    <subcellularLocation>
        <location evidence="1 8">Nucleus</location>
    </subcellularLocation>
</comment>
<protein>
    <recommendedName>
        <fullName evidence="8">Structural maintenance of chromosomes protein</fullName>
    </recommendedName>
</protein>
<dbReference type="InterPro" id="IPR036277">
    <property type="entry name" value="SMC_hinge_sf"/>
</dbReference>
<dbReference type="Pfam" id="PF06470">
    <property type="entry name" value="SMC_hinge"/>
    <property type="match status" value="1"/>
</dbReference>
<dbReference type="Proteomes" id="UP000422736">
    <property type="component" value="Chromosome 3"/>
</dbReference>
<name>A0ABX6EVA7_KLUMA</name>
<dbReference type="Gene3D" id="3.30.70.1620">
    <property type="match status" value="1"/>
</dbReference>
<dbReference type="InterPro" id="IPR041741">
    <property type="entry name" value="SMC3_ABC_euk"/>
</dbReference>
<feature type="coiled-coil region" evidence="9">
    <location>
        <begin position="169"/>
        <end position="256"/>
    </location>
</feature>
<evidence type="ECO:0000256" key="4">
    <source>
        <dbReference type="ARBA" id="ARBA00022776"/>
    </source>
</evidence>
<reference evidence="11 12" key="2">
    <citation type="submission" date="2019-11" db="EMBL/GenBank/DDBJ databases">
        <authorList>
            <person name="Lu H."/>
        </authorList>
    </citation>
    <scope>NUCLEOTIDE SEQUENCE [LARGE SCALE GENOMIC DNA]</scope>
    <source>
        <strain evidence="11 12">FIM1</strain>
    </source>
</reference>
<dbReference type="InterPro" id="IPR010935">
    <property type="entry name" value="SMC_hinge"/>
</dbReference>
<evidence type="ECO:0000256" key="7">
    <source>
        <dbReference type="ARBA" id="ARBA00023306"/>
    </source>
</evidence>
<dbReference type="SMART" id="SM00968">
    <property type="entry name" value="SMC_hinge"/>
    <property type="match status" value="1"/>
</dbReference>
<dbReference type="SUPFAM" id="SSF75553">
    <property type="entry name" value="Smc hinge domain"/>
    <property type="match status" value="1"/>
</dbReference>
<evidence type="ECO:0000256" key="9">
    <source>
        <dbReference type="SAM" id="Coils"/>
    </source>
</evidence>
<evidence type="ECO:0000256" key="8">
    <source>
        <dbReference type="PIRNR" id="PIRNR005719"/>
    </source>
</evidence>
<gene>
    <name evidence="11" type="primary">SMC3</name>
    <name evidence="11" type="ORF">FIM1_2435</name>
</gene>
<keyword evidence="4" id="KW-0498">Mitosis</keyword>
<reference evidence="11 12" key="1">
    <citation type="submission" date="2016-03" db="EMBL/GenBank/DDBJ databases">
        <title>How can Kluyveromyces marxianus grow so fast - potential evolutionary course in Saccharomyces Complex revealed by comparative genomics.</title>
        <authorList>
            <person name="Mo W."/>
            <person name="Lu W."/>
            <person name="Yang X."/>
            <person name="Qi J."/>
            <person name="Lv H."/>
        </authorList>
    </citation>
    <scope>NUCLEOTIDE SEQUENCE [LARGE SCALE GENOMIC DNA]</scope>
    <source>
        <strain evidence="11 12">FIM1</strain>
    </source>
</reference>
<feature type="coiled-coil region" evidence="9">
    <location>
        <begin position="693"/>
        <end position="783"/>
    </location>
</feature>
<feature type="coiled-coil region" evidence="9">
    <location>
        <begin position="404"/>
        <end position="445"/>
    </location>
</feature>
<dbReference type="Gene3D" id="3.40.50.300">
    <property type="entry name" value="P-loop containing nucleotide triphosphate hydrolases"/>
    <property type="match status" value="2"/>
</dbReference>
<sequence>MVHIKTVVISGFKTFKNRTVVENLSPHHNVIVGSNGSGKSNLFAAIRFVLSEENTNLKREDRKGFIYQGAGQVMSAFVEIVFDDPENLMLAPLKNDTGEVKIRRTVGLKKDEYMINNKNSTRQDVKRILENIGFSTSNPYNIVPQGRIISLTNAKDVERLHLLEDVVGAKSFENKLKDSMKKMDAAERDRLKISAELDELDKRLGDLSEEKKELEKYNNLNRDRKVLQFCLYDRELNEVTSQIEKLEGDYNAVLENSSEYVMELEKREALTSHLDKEIIAIESEIKIKESVDLPQIKASKLENAKELADLDSQIKDINMQLDASVHQLESNKEEITIVKDEIEAKRTMISELEPKHVEYSEKSELLKYSIARLRGRQMELLSKKGKYEDFQTVEQRNNWIKEQINELNLSITKMRNAKIQLENQRKELMRELEELKVEIDELTDSVNGMGTISHMDDLENKVTTSRKEYLVKIDQRKQLWRQEQKLQSILASLDNDVKRFESNVNETIDRSLAVGLKNVNEIVTKLSLQDKVFGPLGELIKVSDKYKICAEVVGGNSLFNVIVDNEDTASVLINQLYSMKGGRVTFVPLNKIVFDNNITYPSNSEQNHCTPLIKKIKFDIKFENVVKQVFGRTIVVKSLTEAAILAKESKLNAITLEGDRADSRGVLSGGYLDQHKNNRLSSLKDFKRSKKDYSKTQGELQEVKKALQQVEQQIDELNNTVKEAVSNRDALQSGIEKSRSELNGRISKKISLEDTISTINQKISKLDLELQQSENKVESLNLDLGKPFVNELDNKEKLELEQISTSVQEKEDDLNTCASSLSELSAKLDEFNAELNSKLIPKLHELERKPLTSTESHISQMSNQKELLEMDRKSVIETKARIDNELSTLVSDIATLKEKKASLQRDLEKANSHQRSLIKRITSYQKNAEKVLIKKSSLNSRKDELQHLIREVGILAEESLKSYKSLASDDILKKLNVITKSLSQMTNVNKRASENYSRFEEKRKELNSRADELEESKKSIETLIEQLKEQKLTAIEKTFMKVSENFSEVFENLVPRGVGKLIINRCDDIATPETTTRKRKRDIRQVSSLSEIKDDNKYTGVSIQVSFNSKKDEQLRVEQLSGGQKTVCAIALILAIQMVDPAPFYLFDEVDAALDKQYRIAVARTIKRLSDKAQFICTTFRTDMINVADTFFRVKFENKVSTVSEVSRSDAVNFIRGSNRKEAD</sequence>
<comment type="similarity">
    <text evidence="2">Belongs to the SMC family. SMC3 subfamily.</text>
</comment>
<dbReference type="PIRSF" id="PIRSF005719">
    <property type="entry name" value="SMC"/>
    <property type="match status" value="1"/>
</dbReference>
<dbReference type="CDD" id="cd03272">
    <property type="entry name" value="ABC_SMC3_euk"/>
    <property type="match status" value="1"/>
</dbReference>
<dbReference type="PANTHER" id="PTHR43977">
    <property type="entry name" value="STRUCTURAL MAINTENANCE OF CHROMOSOMES PROTEIN 3"/>
    <property type="match status" value="1"/>
</dbReference>
<keyword evidence="3" id="KW-0132">Cell division</keyword>
<keyword evidence="12" id="KW-1185">Reference proteome</keyword>
<dbReference type="InterPro" id="IPR003395">
    <property type="entry name" value="RecF/RecN/SMC_N"/>
</dbReference>
<keyword evidence="7" id="KW-0131">Cell cycle</keyword>
<evidence type="ECO:0000256" key="3">
    <source>
        <dbReference type="ARBA" id="ARBA00022618"/>
    </source>
</evidence>
<keyword evidence="5 9" id="KW-0175">Coiled coil</keyword>
<evidence type="ECO:0000256" key="6">
    <source>
        <dbReference type="ARBA" id="ARBA00023242"/>
    </source>
</evidence>
<dbReference type="Gene3D" id="1.20.1060.20">
    <property type="match status" value="1"/>
</dbReference>
<evidence type="ECO:0000313" key="12">
    <source>
        <dbReference type="Proteomes" id="UP000422736"/>
    </source>
</evidence>
<dbReference type="SUPFAM" id="SSF52540">
    <property type="entry name" value="P-loop containing nucleoside triphosphate hydrolases"/>
    <property type="match status" value="1"/>
</dbReference>
<accession>A0ABX6EVA7</accession>
<evidence type="ECO:0000256" key="2">
    <source>
        <dbReference type="ARBA" id="ARBA00005917"/>
    </source>
</evidence>
<organism evidence="11 12">
    <name type="scientific">Kluyveromyces marxianus</name>
    <name type="common">Yeast</name>
    <name type="synonym">Candida kefyr</name>
    <dbReference type="NCBI Taxonomy" id="4911"/>
    <lineage>
        <taxon>Eukaryota</taxon>
        <taxon>Fungi</taxon>
        <taxon>Dikarya</taxon>
        <taxon>Ascomycota</taxon>
        <taxon>Saccharomycotina</taxon>
        <taxon>Saccharomycetes</taxon>
        <taxon>Saccharomycetales</taxon>
        <taxon>Saccharomycetaceae</taxon>
        <taxon>Kluyveromyces</taxon>
    </lineage>
</organism>
<dbReference type="Gene3D" id="1.10.287.1490">
    <property type="match status" value="1"/>
</dbReference>
<feature type="domain" description="SMC hinge" evidence="10">
    <location>
        <begin position="530"/>
        <end position="646"/>
    </location>
</feature>
<evidence type="ECO:0000256" key="1">
    <source>
        <dbReference type="ARBA" id="ARBA00004123"/>
    </source>
</evidence>
<evidence type="ECO:0000256" key="5">
    <source>
        <dbReference type="ARBA" id="ARBA00023054"/>
    </source>
</evidence>
<dbReference type="EMBL" id="CP015056">
    <property type="protein sequence ID" value="QGN15741.1"/>
    <property type="molecule type" value="Genomic_DNA"/>
</dbReference>
<evidence type="ECO:0000313" key="11">
    <source>
        <dbReference type="EMBL" id="QGN15741.1"/>
    </source>
</evidence>